<proteinExistence type="predicted"/>
<reference evidence="1" key="1">
    <citation type="submission" date="2021-12" db="EMBL/GenBank/DDBJ databases">
        <authorList>
            <person name="Martin H S."/>
        </authorList>
    </citation>
    <scope>NUCLEOTIDE SEQUENCE</scope>
</reference>
<organism evidence="1 2">
    <name type="scientific">Brenthis ino</name>
    <name type="common">lesser marbled fritillary</name>
    <dbReference type="NCBI Taxonomy" id="405034"/>
    <lineage>
        <taxon>Eukaryota</taxon>
        <taxon>Metazoa</taxon>
        <taxon>Ecdysozoa</taxon>
        <taxon>Arthropoda</taxon>
        <taxon>Hexapoda</taxon>
        <taxon>Insecta</taxon>
        <taxon>Pterygota</taxon>
        <taxon>Neoptera</taxon>
        <taxon>Endopterygota</taxon>
        <taxon>Lepidoptera</taxon>
        <taxon>Glossata</taxon>
        <taxon>Ditrysia</taxon>
        <taxon>Papilionoidea</taxon>
        <taxon>Nymphalidae</taxon>
        <taxon>Heliconiinae</taxon>
        <taxon>Argynnini</taxon>
        <taxon>Brenthis</taxon>
    </lineage>
</organism>
<dbReference type="Proteomes" id="UP000838878">
    <property type="component" value="Chromosome 7"/>
</dbReference>
<protein>
    <submittedName>
        <fullName evidence="1">Uncharacterized protein</fullName>
    </submittedName>
</protein>
<dbReference type="AlphaFoldDB" id="A0A8J9W853"/>
<keyword evidence="2" id="KW-1185">Reference proteome</keyword>
<sequence length="95" mass="11021">MLNRLLGNEKRKAKGLIKMFSNRRRCHKLTKFPTVDSRVNNKTQFPVGKHSQAHKGNVKKFRFKSHTWLVNVCTDQADVCPDLSKIKRGFACIEH</sequence>
<accession>A0A8J9W853</accession>
<evidence type="ECO:0000313" key="1">
    <source>
        <dbReference type="EMBL" id="CAH0728802.1"/>
    </source>
</evidence>
<dbReference type="EMBL" id="OV170227">
    <property type="protein sequence ID" value="CAH0728802.1"/>
    <property type="molecule type" value="Genomic_DNA"/>
</dbReference>
<evidence type="ECO:0000313" key="2">
    <source>
        <dbReference type="Proteomes" id="UP000838878"/>
    </source>
</evidence>
<gene>
    <name evidence="1" type="ORF">BINO364_LOCUS13977</name>
</gene>
<feature type="non-terminal residue" evidence="1">
    <location>
        <position position="95"/>
    </location>
</feature>
<name>A0A8J9W853_9NEOP</name>